<accession>G2XS82</accession>
<dbReference type="AlphaFoldDB" id="G2XS82"/>
<organism evidence="1 2">
    <name type="scientific">Botryotinia fuckeliana (strain T4)</name>
    <name type="common">Noble rot fungus</name>
    <name type="synonym">Botrytis cinerea</name>
    <dbReference type="NCBI Taxonomy" id="999810"/>
    <lineage>
        <taxon>Eukaryota</taxon>
        <taxon>Fungi</taxon>
        <taxon>Dikarya</taxon>
        <taxon>Ascomycota</taxon>
        <taxon>Pezizomycotina</taxon>
        <taxon>Leotiomycetes</taxon>
        <taxon>Helotiales</taxon>
        <taxon>Sclerotiniaceae</taxon>
        <taxon>Botrytis</taxon>
    </lineage>
</organism>
<dbReference type="HOGENOM" id="CLU_3086935_0_0_1"/>
<reference evidence="2" key="1">
    <citation type="journal article" date="2011" name="PLoS Genet.">
        <title>Genomic analysis of the necrotrophic fungal pathogens Sclerotinia sclerotiorum and Botrytis cinerea.</title>
        <authorList>
            <person name="Amselem J."/>
            <person name="Cuomo C.A."/>
            <person name="van Kan J.A."/>
            <person name="Viaud M."/>
            <person name="Benito E.P."/>
            <person name="Couloux A."/>
            <person name="Coutinho P.M."/>
            <person name="de Vries R.P."/>
            <person name="Dyer P.S."/>
            <person name="Fillinger S."/>
            <person name="Fournier E."/>
            <person name="Gout L."/>
            <person name="Hahn M."/>
            <person name="Kohn L."/>
            <person name="Lapalu N."/>
            <person name="Plummer K.M."/>
            <person name="Pradier J.M."/>
            <person name="Quevillon E."/>
            <person name="Sharon A."/>
            <person name="Simon A."/>
            <person name="ten Have A."/>
            <person name="Tudzynski B."/>
            <person name="Tudzynski P."/>
            <person name="Wincker P."/>
            <person name="Andrew M."/>
            <person name="Anthouard V."/>
            <person name="Beever R.E."/>
            <person name="Beffa R."/>
            <person name="Benoit I."/>
            <person name="Bouzid O."/>
            <person name="Brault B."/>
            <person name="Chen Z."/>
            <person name="Choquer M."/>
            <person name="Collemare J."/>
            <person name="Cotton P."/>
            <person name="Danchin E.G."/>
            <person name="Da Silva C."/>
            <person name="Gautier A."/>
            <person name="Giraud C."/>
            <person name="Giraud T."/>
            <person name="Gonzalez C."/>
            <person name="Grossetete S."/>
            <person name="Guldener U."/>
            <person name="Henrissat B."/>
            <person name="Howlett B.J."/>
            <person name="Kodira C."/>
            <person name="Kretschmer M."/>
            <person name="Lappartient A."/>
            <person name="Leroch M."/>
            <person name="Levis C."/>
            <person name="Mauceli E."/>
            <person name="Neuveglise C."/>
            <person name="Oeser B."/>
            <person name="Pearson M."/>
            <person name="Poulain J."/>
            <person name="Poussereau N."/>
            <person name="Quesneville H."/>
            <person name="Rascle C."/>
            <person name="Schumacher J."/>
            <person name="Segurens B."/>
            <person name="Sexton A."/>
            <person name="Silva E."/>
            <person name="Sirven C."/>
            <person name="Soanes D.M."/>
            <person name="Talbot N.J."/>
            <person name="Templeton M."/>
            <person name="Yandava C."/>
            <person name="Yarden O."/>
            <person name="Zeng Q."/>
            <person name="Rollins J.A."/>
            <person name="Lebrun M.H."/>
            <person name="Dickman M."/>
        </authorList>
    </citation>
    <scope>NUCLEOTIDE SEQUENCE [LARGE SCALE GENOMIC DNA]</scope>
    <source>
        <strain evidence="2">T4</strain>
    </source>
</reference>
<dbReference type="EMBL" id="FQ790260">
    <property type="protein sequence ID" value="CCD43519.1"/>
    <property type="molecule type" value="Genomic_DNA"/>
</dbReference>
<dbReference type="InParanoid" id="G2XS82"/>
<name>G2XS82_BOTF4</name>
<gene>
    <name evidence="1" type="ORF">BofuT4_uP011950.1</name>
</gene>
<dbReference type="Proteomes" id="UP000008177">
    <property type="component" value="Unplaced contigs"/>
</dbReference>
<evidence type="ECO:0000313" key="2">
    <source>
        <dbReference type="Proteomes" id="UP000008177"/>
    </source>
</evidence>
<sequence length="52" mass="5928">MPKQEALQPRHTTRGITSFILKRFPELCRHHIKESTIELGRGPLGCSLDEAK</sequence>
<evidence type="ECO:0000313" key="1">
    <source>
        <dbReference type="EMBL" id="CCD43519.1"/>
    </source>
</evidence>
<dbReference type="OrthoDB" id="5383839at2759"/>
<proteinExistence type="predicted"/>
<protein>
    <submittedName>
        <fullName evidence="1">Uncharacterized protein</fullName>
    </submittedName>
</protein>